<dbReference type="InParanoid" id="A0A251U7K9"/>
<proteinExistence type="predicted"/>
<dbReference type="AlphaFoldDB" id="A0A251U7K9"/>
<reference evidence="1" key="3">
    <citation type="submission" date="2020-06" db="EMBL/GenBank/DDBJ databases">
        <title>Helianthus annuus Genome sequencing and assembly Release 2.</title>
        <authorList>
            <person name="Gouzy J."/>
            <person name="Langlade N."/>
            <person name="Munos S."/>
        </authorList>
    </citation>
    <scope>NUCLEOTIDE SEQUENCE</scope>
    <source>
        <tissue evidence="1">Leaves</tissue>
    </source>
</reference>
<evidence type="ECO:0000313" key="2">
    <source>
        <dbReference type="EMBL" id="OTG19320.1"/>
    </source>
</evidence>
<dbReference type="GO" id="GO:0005739">
    <property type="term" value="C:mitochondrion"/>
    <property type="evidence" value="ECO:0000318"/>
    <property type="project" value="GO_Central"/>
</dbReference>
<keyword evidence="3" id="KW-1185">Reference proteome</keyword>
<dbReference type="GO" id="GO:0016491">
    <property type="term" value="F:oxidoreductase activity"/>
    <property type="evidence" value="ECO:0000318"/>
    <property type="project" value="GO_Central"/>
</dbReference>
<evidence type="ECO:0000313" key="3">
    <source>
        <dbReference type="Proteomes" id="UP000215914"/>
    </source>
</evidence>
<reference evidence="1 3" key="1">
    <citation type="journal article" date="2017" name="Nature">
        <title>The sunflower genome provides insights into oil metabolism, flowering and Asterid evolution.</title>
        <authorList>
            <person name="Badouin H."/>
            <person name="Gouzy J."/>
            <person name="Grassa C.J."/>
            <person name="Murat F."/>
            <person name="Staton S.E."/>
            <person name="Cottret L."/>
            <person name="Lelandais-Briere C."/>
            <person name="Owens G.L."/>
            <person name="Carrere S."/>
            <person name="Mayjonade B."/>
            <person name="Legrand L."/>
            <person name="Gill N."/>
            <person name="Kane N.C."/>
            <person name="Bowers J.E."/>
            <person name="Hubner S."/>
            <person name="Bellec A."/>
            <person name="Berard A."/>
            <person name="Berges H."/>
            <person name="Blanchet N."/>
            <person name="Boniface M.C."/>
            <person name="Brunel D."/>
            <person name="Catrice O."/>
            <person name="Chaidir N."/>
            <person name="Claudel C."/>
            <person name="Donnadieu C."/>
            <person name="Faraut T."/>
            <person name="Fievet G."/>
            <person name="Helmstetter N."/>
            <person name="King M."/>
            <person name="Knapp S.J."/>
            <person name="Lai Z."/>
            <person name="Le Paslier M.C."/>
            <person name="Lippi Y."/>
            <person name="Lorenzon L."/>
            <person name="Mandel J.R."/>
            <person name="Marage G."/>
            <person name="Marchand G."/>
            <person name="Marquand E."/>
            <person name="Bret-Mestries E."/>
            <person name="Morien E."/>
            <person name="Nambeesan S."/>
            <person name="Nguyen T."/>
            <person name="Pegot-Espagnet P."/>
            <person name="Pouilly N."/>
            <person name="Raftis F."/>
            <person name="Sallet E."/>
            <person name="Schiex T."/>
            <person name="Thomas J."/>
            <person name="Vandecasteele C."/>
            <person name="Vares D."/>
            <person name="Vear F."/>
            <person name="Vautrin S."/>
            <person name="Crespi M."/>
            <person name="Mangin B."/>
            <person name="Burke J.M."/>
            <person name="Salse J."/>
            <person name="Munos S."/>
            <person name="Vincourt P."/>
            <person name="Rieseberg L.H."/>
            <person name="Langlade N.B."/>
        </authorList>
    </citation>
    <scope>NUCLEOTIDE SEQUENCE [LARGE SCALE GENOMIC DNA]</scope>
    <source>
        <strain evidence="3">cv. SF193</strain>
        <tissue evidence="1">Leaves</tissue>
    </source>
</reference>
<dbReference type="EMBL" id="MNCJ02000323">
    <property type="protein sequence ID" value="KAF5796310.1"/>
    <property type="molecule type" value="Genomic_DNA"/>
</dbReference>
<evidence type="ECO:0000313" key="1">
    <source>
        <dbReference type="EMBL" id="KAF5796310.1"/>
    </source>
</evidence>
<organism evidence="2 3">
    <name type="scientific">Helianthus annuus</name>
    <name type="common">Common sunflower</name>
    <dbReference type="NCBI Taxonomy" id="4232"/>
    <lineage>
        <taxon>Eukaryota</taxon>
        <taxon>Viridiplantae</taxon>
        <taxon>Streptophyta</taxon>
        <taxon>Embryophyta</taxon>
        <taxon>Tracheophyta</taxon>
        <taxon>Spermatophyta</taxon>
        <taxon>Magnoliopsida</taxon>
        <taxon>eudicotyledons</taxon>
        <taxon>Gunneridae</taxon>
        <taxon>Pentapetalae</taxon>
        <taxon>asterids</taxon>
        <taxon>campanulids</taxon>
        <taxon>Asterales</taxon>
        <taxon>Asteraceae</taxon>
        <taxon>Asteroideae</taxon>
        <taxon>Heliantheae alliance</taxon>
        <taxon>Heliantheae</taxon>
        <taxon>Helianthus</taxon>
    </lineage>
</organism>
<name>A0A251U7K9_HELAN</name>
<dbReference type="Proteomes" id="UP000215914">
    <property type="component" value="Chromosome 8"/>
</dbReference>
<reference evidence="2" key="2">
    <citation type="submission" date="2017-02" db="EMBL/GenBank/DDBJ databases">
        <title>Sunflower complete genome.</title>
        <authorList>
            <person name="Langlade N."/>
            <person name="Munos S."/>
        </authorList>
    </citation>
    <scope>NUCLEOTIDE SEQUENCE [LARGE SCALE GENOMIC DNA]</scope>
    <source>
        <tissue evidence="2">Leaves</tissue>
    </source>
</reference>
<dbReference type="PANTHER" id="PTHR47601">
    <property type="match status" value="1"/>
</dbReference>
<gene>
    <name evidence="2" type="ORF">HannXRQ_Chr08g0232791</name>
    <name evidence="1" type="ORF">HanXRQr2_Chr08g0349961</name>
</gene>
<protein>
    <submittedName>
        <fullName evidence="2">Uncharacterized protein</fullName>
    </submittedName>
</protein>
<accession>A0A251U7K9</accession>
<dbReference type="EMBL" id="CM007897">
    <property type="protein sequence ID" value="OTG19320.1"/>
    <property type="molecule type" value="Genomic_DNA"/>
</dbReference>
<dbReference type="STRING" id="4232.A0A251U7K9"/>
<dbReference type="PANTHER" id="PTHR47601:SF1">
    <property type="entry name" value="CYTOCHROME C-TYPE BIOGENESIS CCMH-LIKE MITOCHONDRIAL PROTEIN"/>
    <property type="match status" value="1"/>
</dbReference>
<sequence>MLLNRKELRSGKGDRAIYKKLEYEYEETILNTPKFDWHTADVWLSLVSLKASFNVILNIIEFRQLLWIQFEVAGGIRAYSWHMQRTNVHLLAFNLTRGIPLTPREKETMLDILSQPAPWWLFLVLF</sequence>
<dbReference type="Gramene" id="mRNA:HanXRQr2_Chr08g0349961">
    <property type="protein sequence ID" value="mRNA:HanXRQr2_Chr08g0349961"/>
    <property type="gene ID" value="HanXRQr2_Chr08g0349961"/>
</dbReference>